<dbReference type="GO" id="GO:0005886">
    <property type="term" value="C:plasma membrane"/>
    <property type="evidence" value="ECO:0007669"/>
    <property type="project" value="UniProtKB-SubCell"/>
</dbReference>
<reference evidence="7 8" key="1">
    <citation type="submission" date="2020-10" db="EMBL/GenBank/DDBJ databases">
        <title>Connecting structure to function with the recovery of over 1000 high-quality activated sludge metagenome-assembled genomes encoding full-length rRNA genes using long-read sequencing.</title>
        <authorList>
            <person name="Singleton C.M."/>
            <person name="Petriglieri F."/>
            <person name="Kristensen J.M."/>
            <person name="Kirkegaard R.H."/>
            <person name="Michaelsen T.Y."/>
            <person name="Andersen M.H."/>
            <person name="Karst S.M."/>
            <person name="Dueholm M.S."/>
            <person name="Nielsen P.H."/>
            <person name="Albertsen M."/>
        </authorList>
    </citation>
    <scope>NUCLEOTIDE SEQUENCE [LARGE SCALE GENOMIC DNA]</scope>
    <source>
        <strain evidence="7">Ribe_18-Q3-R11-54_BAT3C.373</strain>
    </source>
</reference>
<comment type="subcellular location">
    <subcellularLocation>
        <location evidence="1">Cell membrane</location>
        <topology evidence="1">Multi-pass membrane protein</topology>
    </subcellularLocation>
</comment>
<accession>A0A9D7S7R7</accession>
<dbReference type="PANTHER" id="PTHR30250">
    <property type="entry name" value="PST FAMILY PREDICTED COLANIC ACID TRANSPORTER"/>
    <property type="match status" value="1"/>
</dbReference>
<comment type="caution">
    <text evidence="7">The sequence shown here is derived from an EMBL/GenBank/DDBJ whole genome shotgun (WGS) entry which is preliminary data.</text>
</comment>
<organism evidence="7 8">
    <name type="scientific">Candidatus Defluviibacterium haderslevense</name>
    <dbReference type="NCBI Taxonomy" id="2981993"/>
    <lineage>
        <taxon>Bacteria</taxon>
        <taxon>Pseudomonadati</taxon>
        <taxon>Bacteroidota</taxon>
        <taxon>Saprospiria</taxon>
        <taxon>Saprospirales</taxon>
        <taxon>Saprospiraceae</taxon>
        <taxon>Candidatus Defluviibacterium</taxon>
    </lineage>
</organism>
<keyword evidence="4 6" id="KW-1133">Transmembrane helix</keyword>
<feature type="transmembrane region" description="Helical" evidence="6">
    <location>
        <begin position="179"/>
        <end position="199"/>
    </location>
</feature>
<feature type="transmembrane region" description="Helical" evidence="6">
    <location>
        <begin position="260"/>
        <end position="283"/>
    </location>
</feature>
<feature type="transmembrane region" description="Helical" evidence="6">
    <location>
        <begin position="220"/>
        <end position="240"/>
    </location>
</feature>
<dbReference type="InterPro" id="IPR050833">
    <property type="entry name" value="Poly_Biosynth_Transport"/>
</dbReference>
<feature type="transmembrane region" description="Helical" evidence="6">
    <location>
        <begin position="156"/>
        <end position="173"/>
    </location>
</feature>
<feature type="transmembrane region" description="Helical" evidence="6">
    <location>
        <begin position="395"/>
        <end position="417"/>
    </location>
</feature>
<feature type="transmembrane region" description="Helical" evidence="6">
    <location>
        <begin position="121"/>
        <end position="144"/>
    </location>
</feature>
<keyword evidence="5 6" id="KW-0472">Membrane</keyword>
<dbReference type="PANTHER" id="PTHR30250:SF11">
    <property type="entry name" value="O-ANTIGEN TRANSPORTER-RELATED"/>
    <property type="match status" value="1"/>
</dbReference>
<feature type="transmembrane region" description="Helical" evidence="6">
    <location>
        <begin position="303"/>
        <end position="320"/>
    </location>
</feature>
<protein>
    <submittedName>
        <fullName evidence="7">Oligosaccharide flippase family protein</fullName>
    </submittedName>
</protein>
<feature type="transmembrane region" description="Helical" evidence="6">
    <location>
        <begin position="79"/>
        <end position="101"/>
    </location>
</feature>
<feature type="transmembrane region" description="Helical" evidence="6">
    <location>
        <begin position="12"/>
        <end position="33"/>
    </location>
</feature>
<evidence type="ECO:0000256" key="4">
    <source>
        <dbReference type="ARBA" id="ARBA00022989"/>
    </source>
</evidence>
<dbReference type="Proteomes" id="UP000808349">
    <property type="component" value="Unassembled WGS sequence"/>
</dbReference>
<dbReference type="InterPro" id="IPR002797">
    <property type="entry name" value="Polysacc_synth"/>
</dbReference>
<gene>
    <name evidence="7" type="ORF">IPO85_08280</name>
</gene>
<proteinExistence type="predicted"/>
<feature type="transmembrane region" description="Helical" evidence="6">
    <location>
        <begin position="429"/>
        <end position="446"/>
    </location>
</feature>
<feature type="transmembrane region" description="Helical" evidence="6">
    <location>
        <begin position="45"/>
        <end position="67"/>
    </location>
</feature>
<keyword evidence="3 6" id="KW-0812">Transmembrane</keyword>
<name>A0A9D7S7R7_9BACT</name>
<evidence type="ECO:0000256" key="5">
    <source>
        <dbReference type="ARBA" id="ARBA00023136"/>
    </source>
</evidence>
<sequence length="511" mass="58608">MGIVRSQSLRSSILIYFGMLIGYLNLIILMPRFFTPEQIGMTRTIIVISYVLTIFSDLGATPIMYRFFPIYSKRNAADFLFIVLLLPMAGFFLTTGITFIFQDVVFYSIFEKCPPFKEYLFLIYLTTFFTLITGLGTNYCALHLKTIIPRSVAEILPRLGNTVLILLFAFNFISFNTYFILFAMLVGMAAFFIWGYVIYIQQFKFEFKLSPITKRVYKKMLIFGFVGILGNSFSTIVNYIDTLMLAGINGQQDVAIFNIGYYIISIISVPYLSIMAVVTPLLAKAIRFKRWHEVLKYYQQTSLNNMIIGSFIFVLLLISFDDLLQLLPENQGYDKAIYIVLFLGIGRIIDMMTGCNSEIIAYSKYYWFSLYSLLIVSVFCIFSNYFFILHYGIKGVAVSAFISLILFNASRFIYIYAKLKIQPFTNSTGYAIGIILVSSGLTYWLTRFINVHIEDHSFVSAAINVTIKSLLWMVLFLPPILLFNVSEDINKFYNMICGRLIGLFRSVKLGS</sequence>
<dbReference type="AlphaFoldDB" id="A0A9D7S7R7"/>
<dbReference type="Pfam" id="PF01943">
    <property type="entry name" value="Polysacc_synt"/>
    <property type="match status" value="1"/>
</dbReference>
<evidence type="ECO:0000313" key="7">
    <source>
        <dbReference type="EMBL" id="MBK9717495.1"/>
    </source>
</evidence>
<feature type="transmembrane region" description="Helical" evidence="6">
    <location>
        <begin position="365"/>
        <end position="389"/>
    </location>
</feature>
<keyword evidence="2" id="KW-1003">Cell membrane</keyword>
<evidence type="ECO:0000256" key="2">
    <source>
        <dbReference type="ARBA" id="ARBA00022475"/>
    </source>
</evidence>
<feature type="transmembrane region" description="Helical" evidence="6">
    <location>
        <begin position="458"/>
        <end position="485"/>
    </location>
</feature>
<evidence type="ECO:0000256" key="1">
    <source>
        <dbReference type="ARBA" id="ARBA00004651"/>
    </source>
</evidence>
<evidence type="ECO:0000313" key="8">
    <source>
        <dbReference type="Proteomes" id="UP000808349"/>
    </source>
</evidence>
<dbReference type="EMBL" id="JADKFW010000004">
    <property type="protein sequence ID" value="MBK9717495.1"/>
    <property type="molecule type" value="Genomic_DNA"/>
</dbReference>
<evidence type="ECO:0000256" key="6">
    <source>
        <dbReference type="SAM" id="Phobius"/>
    </source>
</evidence>
<feature type="transmembrane region" description="Helical" evidence="6">
    <location>
        <begin position="336"/>
        <end position="353"/>
    </location>
</feature>
<evidence type="ECO:0000256" key="3">
    <source>
        <dbReference type="ARBA" id="ARBA00022692"/>
    </source>
</evidence>